<dbReference type="GO" id="GO:0016627">
    <property type="term" value="F:oxidoreductase activity, acting on the CH-CH group of donors"/>
    <property type="evidence" value="ECO:0007669"/>
    <property type="project" value="InterPro"/>
</dbReference>
<reference evidence="1 2" key="1">
    <citation type="submission" date="2018-09" db="EMBL/GenBank/DDBJ databases">
        <authorList>
            <person name="Tagini F."/>
        </authorList>
    </citation>
    <scope>NUCLEOTIDE SEQUENCE [LARGE SCALE GENOMIC DNA]</scope>
    <source>
        <strain evidence="1 2">MK13</strain>
    </source>
</reference>
<dbReference type="InterPro" id="IPR009100">
    <property type="entry name" value="AcylCoA_DH/oxidase_NM_dom_sf"/>
</dbReference>
<dbReference type="SUPFAM" id="SSF56645">
    <property type="entry name" value="Acyl-CoA dehydrogenase NM domain-like"/>
    <property type="match status" value="1"/>
</dbReference>
<gene>
    <name evidence="1" type="ORF">LAUMK13_05596</name>
</gene>
<evidence type="ECO:0000313" key="1">
    <source>
        <dbReference type="EMBL" id="VBA46082.1"/>
    </source>
</evidence>
<name>A0A498QK17_9MYCO</name>
<protein>
    <submittedName>
        <fullName evidence="1">Uncharacterized protein</fullName>
    </submittedName>
</protein>
<accession>A0A498QK17</accession>
<dbReference type="Proteomes" id="UP000267289">
    <property type="component" value="Unassembled WGS sequence"/>
</dbReference>
<evidence type="ECO:0000313" key="2">
    <source>
        <dbReference type="Proteomes" id="UP000267289"/>
    </source>
</evidence>
<dbReference type="EMBL" id="UPHQ01000311">
    <property type="protein sequence ID" value="VBA46082.1"/>
    <property type="molecule type" value="Genomic_DNA"/>
</dbReference>
<organism evidence="1 2">
    <name type="scientific">Mycobacterium innocens</name>
    <dbReference type="NCBI Taxonomy" id="2341083"/>
    <lineage>
        <taxon>Bacteria</taxon>
        <taxon>Bacillati</taxon>
        <taxon>Actinomycetota</taxon>
        <taxon>Actinomycetes</taxon>
        <taxon>Mycobacteriales</taxon>
        <taxon>Mycobacteriaceae</taxon>
        <taxon>Mycobacterium</taxon>
    </lineage>
</organism>
<keyword evidence="2" id="KW-1185">Reference proteome</keyword>
<sequence length="54" mass="5759">MAAPTTDEQKTQWLPGIIRGDVSVAIAMIEPDATAPRLSYPLQLRAGSMADMAT</sequence>
<dbReference type="AlphaFoldDB" id="A0A498QK17"/>
<proteinExistence type="predicted"/>